<protein>
    <recommendedName>
        <fullName evidence="3">Interferon-induced very large GTPase 1</fullName>
    </recommendedName>
</protein>
<accession>A0A3B3R8N4</accession>
<organism evidence="1 2">
    <name type="scientific">Paramormyrops kingsleyae</name>
    <dbReference type="NCBI Taxonomy" id="1676925"/>
    <lineage>
        <taxon>Eukaryota</taxon>
        <taxon>Metazoa</taxon>
        <taxon>Chordata</taxon>
        <taxon>Craniata</taxon>
        <taxon>Vertebrata</taxon>
        <taxon>Euteleostomi</taxon>
        <taxon>Actinopterygii</taxon>
        <taxon>Neopterygii</taxon>
        <taxon>Teleostei</taxon>
        <taxon>Osteoglossocephala</taxon>
        <taxon>Osteoglossomorpha</taxon>
        <taxon>Osteoglossiformes</taxon>
        <taxon>Mormyridae</taxon>
        <taxon>Paramormyrops</taxon>
    </lineage>
</organism>
<dbReference type="Ensembl" id="ENSPKIT00000038699.1">
    <property type="protein sequence ID" value="ENSPKIP00000014260.1"/>
    <property type="gene ID" value="ENSPKIG00000001393.1"/>
</dbReference>
<evidence type="ECO:0000313" key="2">
    <source>
        <dbReference type="Proteomes" id="UP000261540"/>
    </source>
</evidence>
<dbReference type="PANTHER" id="PTHR22796:SF6">
    <property type="entry name" value="INTERFERON-INDUCED VERY LARGE GTPASE 1-RELATED"/>
    <property type="match status" value="1"/>
</dbReference>
<sequence length="369" mass="43107">MSHKKEQYSEMFKQYCKGANSVRIFAEFLFKNILPAVEEAIYNRTNLQIINIMKCKNPAFNGNKCNLENHILRYLADQEQFKLYTEYIDNPKLYFKNFIGEHVETFCKDHKKLQDMLHGNLAEIKACISHTSTEVSEEVNLKNGNASMWLNHFCKKLGDHMVINRQSLTSIQDEEISDTKFLKEMMAKYLEEVVKSKNMKSMKSVDASSQHLCLLKQKITEILFKQLEGCWAQCPFCKATCTNTICNHKGDHSVQFHRSSAIGHSYYHKTDEFTNDFCTTNVSSNGSFIILACKKRFPYKSYRRGGDPYDKWSITADGSTQGYWKWFVCRFQKEWEDRCGYKFKGKGVIPDSWRKITKESVLEELNIRD</sequence>
<dbReference type="PANTHER" id="PTHR22796">
    <property type="entry name" value="URG4-RELATED"/>
    <property type="match status" value="1"/>
</dbReference>
<keyword evidence="2" id="KW-1185">Reference proteome</keyword>
<dbReference type="AlphaFoldDB" id="A0A3B3R8N4"/>
<name>A0A3B3R8N4_9TELE</name>
<proteinExistence type="predicted"/>
<reference evidence="1" key="2">
    <citation type="submission" date="2025-09" db="UniProtKB">
        <authorList>
            <consortium name="Ensembl"/>
        </authorList>
    </citation>
    <scope>IDENTIFICATION</scope>
</reference>
<dbReference type="GeneTree" id="ENSGT00940000154393"/>
<evidence type="ECO:0000313" key="1">
    <source>
        <dbReference type="Ensembl" id="ENSPKIP00000014260.1"/>
    </source>
</evidence>
<dbReference type="Proteomes" id="UP000261540">
    <property type="component" value="Unplaced"/>
</dbReference>
<reference evidence="1" key="1">
    <citation type="submission" date="2025-08" db="UniProtKB">
        <authorList>
            <consortium name="Ensembl"/>
        </authorList>
    </citation>
    <scope>IDENTIFICATION</scope>
</reference>
<evidence type="ECO:0008006" key="3">
    <source>
        <dbReference type="Google" id="ProtNLM"/>
    </source>
</evidence>